<evidence type="ECO:0000256" key="1">
    <source>
        <dbReference type="ARBA" id="ARBA00022741"/>
    </source>
</evidence>
<dbReference type="Pfam" id="PF06421">
    <property type="entry name" value="LepA_C"/>
    <property type="match status" value="1"/>
</dbReference>
<evidence type="ECO:0000259" key="4">
    <source>
        <dbReference type="Pfam" id="PF06421"/>
    </source>
</evidence>
<dbReference type="GO" id="GO:0045727">
    <property type="term" value="P:positive regulation of translation"/>
    <property type="evidence" value="ECO:0007669"/>
    <property type="project" value="TreeGrafter"/>
</dbReference>
<dbReference type="AlphaFoldDB" id="X1RLG5"/>
<feature type="non-terminal residue" evidence="5">
    <location>
        <position position="1"/>
    </location>
</feature>
<protein>
    <recommendedName>
        <fullName evidence="4">GTP-binding protein LepA C-terminal domain-containing protein</fullName>
    </recommendedName>
</protein>
<evidence type="ECO:0000256" key="3">
    <source>
        <dbReference type="ARBA" id="ARBA00023134"/>
    </source>
</evidence>
<reference evidence="5" key="1">
    <citation type="journal article" date="2014" name="Front. Microbiol.">
        <title>High frequency of phylogenetically diverse reductive dehalogenase-homologous genes in deep subseafloor sedimentary metagenomes.</title>
        <authorList>
            <person name="Kawai M."/>
            <person name="Futagami T."/>
            <person name="Toyoda A."/>
            <person name="Takaki Y."/>
            <person name="Nishi S."/>
            <person name="Hori S."/>
            <person name="Arai W."/>
            <person name="Tsubouchi T."/>
            <person name="Morono Y."/>
            <person name="Uchiyama I."/>
            <person name="Ito T."/>
            <person name="Fujiyama A."/>
            <person name="Inagaki F."/>
            <person name="Takami H."/>
        </authorList>
    </citation>
    <scope>NUCLEOTIDE SEQUENCE</scope>
    <source>
        <strain evidence="5">Expedition CK06-06</strain>
    </source>
</reference>
<dbReference type="PANTHER" id="PTHR43512">
    <property type="entry name" value="TRANSLATION FACTOR GUF1-RELATED"/>
    <property type="match status" value="1"/>
</dbReference>
<dbReference type="EMBL" id="BARV01042045">
    <property type="protein sequence ID" value="GAI56394.1"/>
    <property type="molecule type" value="Genomic_DNA"/>
</dbReference>
<gene>
    <name evidence="5" type="ORF">S06H3_63398</name>
</gene>
<accession>X1RLG5</accession>
<comment type="caution">
    <text evidence="5">The sequence shown here is derived from an EMBL/GenBank/DDBJ whole genome shotgun (WGS) entry which is preliminary data.</text>
</comment>
<evidence type="ECO:0000256" key="2">
    <source>
        <dbReference type="ARBA" id="ARBA00022917"/>
    </source>
</evidence>
<keyword evidence="1" id="KW-0547">Nucleotide-binding</keyword>
<dbReference type="Gene3D" id="3.30.70.2570">
    <property type="entry name" value="Elongation factor 4, C-terminal domain"/>
    <property type="match status" value="1"/>
</dbReference>
<keyword evidence="2" id="KW-0648">Protein biosynthesis</keyword>
<dbReference type="InterPro" id="IPR013842">
    <property type="entry name" value="LepA_CTD"/>
</dbReference>
<dbReference type="GO" id="GO:0005525">
    <property type="term" value="F:GTP binding"/>
    <property type="evidence" value="ECO:0007669"/>
    <property type="project" value="UniProtKB-KW"/>
</dbReference>
<feature type="domain" description="GTP-binding protein LepA C-terminal" evidence="4">
    <location>
        <begin position="2"/>
        <end position="106"/>
    </location>
</feature>
<name>X1RLG5_9ZZZZ</name>
<evidence type="ECO:0000313" key="5">
    <source>
        <dbReference type="EMBL" id="GAI56394.1"/>
    </source>
</evidence>
<keyword evidence="3" id="KW-0342">GTP-binding</keyword>
<dbReference type="GO" id="GO:0043022">
    <property type="term" value="F:ribosome binding"/>
    <property type="evidence" value="ECO:0007669"/>
    <property type="project" value="TreeGrafter"/>
</dbReference>
<dbReference type="InterPro" id="IPR006297">
    <property type="entry name" value="EF-4"/>
</dbReference>
<dbReference type="GO" id="GO:0006412">
    <property type="term" value="P:translation"/>
    <property type="evidence" value="ECO:0007669"/>
    <property type="project" value="UniProtKB-KW"/>
</dbReference>
<sequence>AGEKEDVFSKIVEKDEAYRQGRKIVSKLKEILPSQLFTIPVQAAISGRIIARETIKARRRDVTAPLYGGDVTRKRKLLERQKKGKKKLKARGQISIPSKVFLEMFKES</sequence>
<dbReference type="InterPro" id="IPR038363">
    <property type="entry name" value="LepA_C_sf"/>
</dbReference>
<organism evidence="5">
    <name type="scientific">marine sediment metagenome</name>
    <dbReference type="NCBI Taxonomy" id="412755"/>
    <lineage>
        <taxon>unclassified sequences</taxon>
        <taxon>metagenomes</taxon>
        <taxon>ecological metagenomes</taxon>
    </lineage>
</organism>
<proteinExistence type="predicted"/>
<dbReference type="PANTHER" id="PTHR43512:SF4">
    <property type="entry name" value="TRANSLATION FACTOR GUF1 HOMOLOG, CHLOROPLASTIC"/>
    <property type="match status" value="1"/>
</dbReference>